<feature type="compositionally biased region" description="Polar residues" evidence="1">
    <location>
        <begin position="1"/>
        <end position="18"/>
    </location>
</feature>
<comment type="caution">
    <text evidence="2">The sequence shown here is derived from an EMBL/GenBank/DDBJ whole genome shotgun (WGS) entry which is preliminary data.</text>
</comment>
<evidence type="ECO:0000313" key="3">
    <source>
        <dbReference type="Proteomes" id="UP001266305"/>
    </source>
</evidence>
<organism evidence="2 3">
    <name type="scientific">Saguinus oedipus</name>
    <name type="common">Cotton-top tamarin</name>
    <name type="synonym">Oedipomidas oedipus</name>
    <dbReference type="NCBI Taxonomy" id="9490"/>
    <lineage>
        <taxon>Eukaryota</taxon>
        <taxon>Metazoa</taxon>
        <taxon>Chordata</taxon>
        <taxon>Craniata</taxon>
        <taxon>Vertebrata</taxon>
        <taxon>Euteleostomi</taxon>
        <taxon>Mammalia</taxon>
        <taxon>Eutheria</taxon>
        <taxon>Euarchontoglires</taxon>
        <taxon>Primates</taxon>
        <taxon>Haplorrhini</taxon>
        <taxon>Platyrrhini</taxon>
        <taxon>Cebidae</taxon>
        <taxon>Callitrichinae</taxon>
        <taxon>Saguinus</taxon>
    </lineage>
</organism>
<feature type="region of interest" description="Disordered" evidence="1">
    <location>
        <begin position="1"/>
        <end position="20"/>
    </location>
</feature>
<protein>
    <submittedName>
        <fullName evidence="2">Uncharacterized protein</fullName>
    </submittedName>
</protein>
<name>A0ABQ9WDU1_SAGOE</name>
<accession>A0ABQ9WDU1</accession>
<dbReference type="Proteomes" id="UP001266305">
    <property type="component" value="Unassembled WGS sequence"/>
</dbReference>
<proteinExistence type="predicted"/>
<reference evidence="2 3" key="1">
    <citation type="submission" date="2023-05" db="EMBL/GenBank/DDBJ databases">
        <title>B98-5 Cell Line De Novo Hybrid Assembly: An Optical Mapping Approach.</title>
        <authorList>
            <person name="Kananen K."/>
            <person name="Auerbach J.A."/>
            <person name="Kautto E."/>
            <person name="Blachly J.S."/>
        </authorList>
    </citation>
    <scope>NUCLEOTIDE SEQUENCE [LARGE SCALE GENOMIC DNA]</scope>
    <source>
        <strain evidence="2">B95-8</strain>
        <tissue evidence="2">Cell line</tissue>
    </source>
</reference>
<gene>
    <name evidence="2" type="ORF">P7K49_001204</name>
</gene>
<sequence length="63" mass="6606">MTPSSDASEPVQNGNLSHNIEGAEAQPLFLQSSLIPVPLHLAERDICAPAREDLAAGEKKSPG</sequence>
<evidence type="ECO:0000256" key="1">
    <source>
        <dbReference type="SAM" id="MobiDB-lite"/>
    </source>
</evidence>
<keyword evidence="3" id="KW-1185">Reference proteome</keyword>
<evidence type="ECO:0000313" key="2">
    <source>
        <dbReference type="EMBL" id="KAK2119818.1"/>
    </source>
</evidence>
<dbReference type="EMBL" id="JASSZA010000001">
    <property type="protein sequence ID" value="KAK2119818.1"/>
    <property type="molecule type" value="Genomic_DNA"/>
</dbReference>